<keyword evidence="2" id="KW-1185">Reference proteome</keyword>
<sequence length="124" mass="13881">MARSSDQLRRLSRRFEAVPKAVKAAVDKAVQQCAEELVALAITLAPEDRGDLKASIRVAAGEHDLARKIVAGDADAFYARWIEFGTVDQPAQAFLFPAYRLLREKFKRRIDRAARKAIKEGWGL</sequence>
<dbReference type="Proteomes" id="UP001294412">
    <property type="component" value="Unassembled WGS sequence"/>
</dbReference>
<dbReference type="InterPro" id="IPR010064">
    <property type="entry name" value="HK97-gp10_tail"/>
</dbReference>
<evidence type="ECO:0000313" key="2">
    <source>
        <dbReference type="Proteomes" id="UP001294412"/>
    </source>
</evidence>
<gene>
    <name evidence="1" type="ORF">U0C82_01215</name>
</gene>
<dbReference type="RefSeq" id="WP_322185069.1">
    <property type="nucleotide sequence ID" value="NZ_JAXLPB010000001.1"/>
</dbReference>
<evidence type="ECO:0000313" key="1">
    <source>
        <dbReference type="EMBL" id="MDY8107765.1"/>
    </source>
</evidence>
<dbReference type="Pfam" id="PF04883">
    <property type="entry name" value="HK97-gp10_like"/>
    <property type="match status" value="1"/>
</dbReference>
<dbReference type="EMBL" id="JAXLPB010000001">
    <property type="protein sequence ID" value="MDY8107765.1"/>
    <property type="molecule type" value="Genomic_DNA"/>
</dbReference>
<proteinExistence type="predicted"/>
<name>A0ABU5HXJ4_9HYPH</name>
<protein>
    <submittedName>
        <fullName evidence="1">HK97-gp10 family putative phage morphogenesis protein</fullName>
    </submittedName>
</protein>
<dbReference type="NCBIfam" id="TIGR01725">
    <property type="entry name" value="phge_HK97_gp10"/>
    <property type="match status" value="1"/>
</dbReference>
<reference evidence="1 2" key="1">
    <citation type="submission" date="2023-12" db="EMBL/GenBank/DDBJ databases">
        <title>Description of Novel Strain Fulvimarina sp. 2208YS6-2-32 isolated from Uroteuthis (Photololigo) edulis.</title>
        <authorList>
            <person name="Park J.-S."/>
        </authorList>
    </citation>
    <scope>NUCLEOTIDE SEQUENCE [LARGE SCALE GENOMIC DNA]</scope>
    <source>
        <strain evidence="1 2">2208YS6-2-32</strain>
    </source>
</reference>
<organism evidence="1 2">
    <name type="scientific">Fulvimarina uroteuthidis</name>
    <dbReference type="NCBI Taxonomy" id="3098149"/>
    <lineage>
        <taxon>Bacteria</taxon>
        <taxon>Pseudomonadati</taxon>
        <taxon>Pseudomonadota</taxon>
        <taxon>Alphaproteobacteria</taxon>
        <taxon>Hyphomicrobiales</taxon>
        <taxon>Aurantimonadaceae</taxon>
        <taxon>Fulvimarina</taxon>
    </lineage>
</organism>
<accession>A0ABU5HXJ4</accession>
<comment type="caution">
    <text evidence="1">The sequence shown here is derived from an EMBL/GenBank/DDBJ whole genome shotgun (WGS) entry which is preliminary data.</text>
</comment>